<dbReference type="Pfam" id="PF00893">
    <property type="entry name" value="Multi_Drug_Res"/>
    <property type="match status" value="1"/>
</dbReference>
<dbReference type="Gene3D" id="1.10.3730.20">
    <property type="match status" value="1"/>
</dbReference>
<evidence type="ECO:0000313" key="9">
    <source>
        <dbReference type="EMBL" id="MDD9205447.1"/>
    </source>
</evidence>
<accession>A0ABT5TTR0</accession>
<evidence type="ECO:0000256" key="5">
    <source>
        <dbReference type="ARBA" id="ARBA00022989"/>
    </source>
</evidence>
<evidence type="ECO:0000313" key="10">
    <source>
        <dbReference type="Proteomes" id="UP001165561"/>
    </source>
</evidence>
<evidence type="ECO:0000256" key="6">
    <source>
        <dbReference type="ARBA" id="ARBA00023136"/>
    </source>
</evidence>
<evidence type="ECO:0000256" key="1">
    <source>
        <dbReference type="ARBA" id="ARBA00004651"/>
    </source>
</evidence>
<keyword evidence="10" id="KW-1185">Reference proteome</keyword>
<reference evidence="9" key="1">
    <citation type="submission" date="2023-02" db="EMBL/GenBank/DDBJ databases">
        <title>Georgenia sp.10Sc9-8, isolated from a soil sample collected from the Taklamakan desert.</title>
        <authorList>
            <person name="Liu S."/>
        </authorList>
    </citation>
    <scope>NUCLEOTIDE SEQUENCE</scope>
    <source>
        <strain evidence="9">10Sc9-8</strain>
    </source>
</reference>
<sequence length="65" mass="6773">MSGWLQLLAAIALEVAATSLLPATEGFTRPAVTVPALLLYGASFLLLARSLRTLPLSVAYAAWSG</sequence>
<feature type="non-terminal residue" evidence="9">
    <location>
        <position position="65"/>
    </location>
</feature>
<evidence type="ECO:0000256" key="7">
    <source>
        <dbReference type="RuleBase" id="RU003942"/>
    </source>
</evidence>
<evidence type="ECO:0000256" key="2">
    <source>
        <dbReference type="ARBA" id="ARBA00022448"/>
    </source>
</evidence>
<protein>
    <submittedName>
        <fullName evidence="9">SMR family transporter</fullName>
    </submittedName>
</protein>
<organism evidence="9 10">
    <name type="scientific">Georgenia halotolerans</name>
    <dbReference type="NCBI Taxonomy" id="3028317"/>
    <lineage>
        <taxon>Bacteria</taxon>
        <taxon>Bacillati</taxon>
        <taxon>Actinomycetota</taxon>
        <taxon>Actinomycetes</taxon>
        <taxon>Micrococcales</taxon>
        <taxon>Bogoriellaceae</taxon>
        <taxon>Georgenia</taxon>
    </lineage>
</organism>
<keyword evidence="4 7" id="KW-0812">Transmembrane</keyword>
<dbReference type="InterPro" id="IPR037185">
    <property type="entry name" value="EmrE-like"/>
</dbReference>
<comment type="similarity">
    <text evidence="7">Belongs to the drug/metabolite transporter (DMT) superfamily. Small multidrug resistance (SMR) (TC 2.A.7.1) family.</text>
</comment>
<keyword evidence="2" id="KW-0813">Transport</keyword>
<keyword evidence="5 8" id="KW-1133">Transmembrane helix</keyword>
<dbReference type="InterPro" id="IPR000390">
    <property type="entry name" value="Small_drug/metabolite_transptr"/>
</dbReference>
<keyword evidence="3" id="KW-1003">Cell membrane</keyword>
<dbReference type="SUPFAM" id="SSF103481">
    <property type="entry name" value="Multidrug resistance efflux transporter EmrE"/>
    <property type="match status" value="1"/>
</dbReference>
<feature type="transmembrane region" description="Helical" evidence="8">
    <location>
        <begin position="27"/>
        <end position="47"/>
    </location>
</feature>
<dbReference type="InterPro" id="IPR045324">
    <property type="entry name" value="Small_multidrug_res"/>
</dbReference>
<evidence type="ECO:0000256" key="8">
    <source>
        <dbReference type="SAM" id="Phobius"/>
    </source>
</evidence>
<dbReference type="PANTHER" id="PTHR30561:SF1">
    <property type="entry name" value="MULTIDRUG TRANSPORTER EMRE"/>
    <property type="match status" value="1"/>
</dbReference>
<name>A0ABT5TTR0_9MICO</name>
<gene>
    <name evidence="9" type="ORF">PU560_03060</name>
</gene>
<keyword evidence="6 8" id="KW-0472">Membrane</keyword>
<proteinExistence type="inferred from homology"/>
<dbReference type="Proteomes" id="UP001165561">
    <property type="component" value="Unassembled WGS sequence"/>
</dbReference>
<comment type="caution">
    <text evidence="9">The sequence shown here is derived from an EMBL/GenBank/DDBJ whole genome shotgun (WGS) entry which is preliminary data.</text>
</comment>
<dbReference type="PANTHER" id="PTHR30561">
    <property type="entry name" value="SMR FAMILY PROTON-DEPENDENT DRUG EFFLUX TRANSPORTER SUGE"/>
    <property type="match status" value="1"/>
</dbReference>
<evidence type="ECO:0000256" key="3">
    <source>
        <dbReference type="ARBA" id="ARBA00022475"/>
    </source>
</evidence>
<dbReference type="EMBL" id="JARACI010000497">
    <property type="protein sequence ID" value="MDD9205447.1"/>
    <property type="molecule type" value="Genomic_DNA"/>
</dbReference>
<evidence type="ECO:0000256" key="4">
    <source>
        <dbReference type="ARBA" id="ARBA00022692"/>
    </source>
</evidence>
<comment type="subcellular location">
    <subcellularLocation>
        <location evidence="1 7">Cell membrane</location>
        <topology evidence="1 7">Multi-pass membrane protein</topology>
    </subcellularLocation>
</comment>